<comment type="subcellular location">
    <subcellularLocation>
        <location evidence="1">Cell outer membrane</location>
        <topology evidence="1">Lipid-anchor</topology>
    </subcellularLocation>
</comment>
<dbReference type="Gene3D" id="3.30.300.30">
    <property type="match status" value="1"/>
</dbReference>
<dbReference type="InterPro" id="IPR006182">
    <property type="entry name" value="FliF_N_dom"/>
</dbReference>
<dbReference type="Pfam" id="PF01514">
    <property type="entry name" value="YscJ_FliF"/>
    <property type="match status" value="1"/>
</dbReference>
<evidence type="ECO:0000259" key="9">
    <source>
        <dbReference type="Pfam" id="PF01514"/>
    </source>
</evidence>
<keyword evidence="8" id="KW-0812">Transmembrane</keyword>
<dbReference type="InterPro" id="IPR003282">
    <property type="entry name" value="T3SS_SctJ"/>
</dbReference>
<keyword evidence="5 8" id="KW-0564">Palmitate</keyword>
<protein>
    <recommendedName>
        <fullName evidence="8">Lipoprotein</fullName>
    </recommendedName>
</protein>
<dbReference type="PANTHER" id="PTHR30046:SF2">
    <property type="entry name" value="YOP PROTEINS TRANSLOCATION LIPOPROTEIN J"/>
    <property type="match status" value="1"/>
</dbReference>
<evidence type="ECO:0000256" key="4">
    <source>
        <dbReference type="ARBA" id="ARBA00023136"/>
    </source>
</evidence>
<evidence type="ECO:0000256" key="8">
    <source>
        <dbReference type="RuleBase" id="RU364102"/>
    </source>
</evidence>
<dbReference type="InterPro" id="IPR045851">
    <property type="entry name" value="AMP-bd_C_sf"/>
</dbReference>
<evidence type="ECO:0000256" key="3">
    <source>
        <dbReference type="ARBA" id="ARBA00022729"/>
    </source>
</evidence>
<sequence length="279" mass="30405">MFVPTLSLPRRSTLLNRCGARCRVALVVIGMLVLQACSVELYSNLNQQQANEIVATLMRRGIPAQREAGKDGKMTVSVQKGRFAEAMAILDESGLPKQEFQTLGEVFKRDGLVSSPVEERATMIYGLSQELSQTISDIDGVLSARVHLVLPENDPLRQQLVPSSASVFIRHRASVPMNELIPQVKMLVAKGIAGLTYDNVSVTLIPVAATAPEHETAEAGFTTFLGLWLHPDSVAAAMWLFYGMAAAILALGARLAYLQWYRRPGVYALEASALPVKKT</sequence>
<reference evidence="10 11" key="1">
    <citation type="submission" date="2023-08" db="EMBL/GenBank/DDBJ databases">
        <title>Implementing the SeqCode for naming new Mesorhizobium species isolated from Vachellia karroo root nodules.</title>
        <authorList>
            <person name="Van Lill M."/>
        </authorList>
    </citation>
    <scope>NUCLEOTIDE SEQUENCE [LARGE SCALE GENOMIC DNA]</scope>
    <source>
        <strain evidence="10 11">VK4B</strain>
    </source>
</reference>
<organism evidence="10 11">
    <name type="scientific">Mesorhizobium abyssinicae</name>
    <dbReference type="NCBI Taxonomy" id="1209958"/>
    <lineage>
        <taxon>Bacteria</taxon>
        <taxon>Pseudomonadati</taxon>
        <taxon>Pseudomonadota</taxon>
        <taxon>Alphaproteobacteria</taxon>
        <taxon>Hyphomicrobiales</taxon>
        <taxon>Phyllobacteriaceae</taxon>
        <taxon>Mesorhizobium</taxon>
    </lineage>
</organism>
<keyword evidence="4 8" id="KW-0472">Membrane</keyword>
<evidence type="ECO:0000256" key="5">
    <source>
        <dbReference type="ARBA" id="ARBA00023139"/>
    </source>
</evidence>
<dbReference type="PRINTS" id="PR01338">
    <property type="entry name" value="TYPE3OMKPROT"/>
</dbReference>
<evidence type="ECO:0000256" key="7">
    <source>
        <dbReference type="ARBA" id="ARBA00023288"/>
    </source>
</evidence>
<evidence type="ECO:0000256" key="2">
    <source>
        <dbReference type="ARBA" id="ARBA00009509"/>
    </source>
</evidence>
<proteinExistence type="inferred from homology"/>
<dbReference type="RefSeq" id="WP_320321401.1">
    <property type="nucleotide sequence ID" value="NZ_JAVIIP010000013.1"/>
</dbReference>
<comment type="caution">
    <text evidence="10">The sequence shown here is derived from an EMBL/GenBank/DDBJ whole genome shotgun (WGS) entry which is preliminary data.</text>
</comment>
<evidence type="ECO:0000256" key="6">
    <source>
        <dbReference type="ARBA" id="ARBA00023237"/>
    </source>
</evidence>
<evidence type="ECO:0000313" key="11">
    <source>
        <dbReference type="Proteomes" id="UP001276564"/>
    </source>
</evidence>
<feature type="domain" description="Flagellar M-ring N-terminal" evidence="9">
    <location>
        <begin position="39"/>
        <end position="203"/>
    </location>
</feature>
<dbReference type="PANTHER" id="PTHR30046">
    <property type="entry name" value="FLAGELLAR M-RING PROTEIN"/>
    <property type="match status" value="1"/>
</dbReference>
<evidence type="ECO:0000313" key="10">
    <source>
        <dbReference type="EMBL" id="MDX8540389.1"/>
    </source>
</evidence>
<evidence type="ECO:0000256" key="1">
    <source>
        <dbReference type="ARBA" id="ARBA00004459"/>
    </source>
</evidence>
<accession>A0ABU5ASV6</accession>
<dbReference type="Gene3D" id="3.30.70.1530">
    <property type="entry name" value="Hypothetical protein rpa1041"/>
    <property type="match status" value="1"/>
</dbReference>
<feature type="transmembrane region" description="Helical" evidence="8">
    <location>
        <begin position="239"/>
        <end position="257"/>
    </location>
</feature>
<keyword evidence="11" id="KW-1185">Reference proteome</keyword>
<keyword evidence="8" id="KW-1133">Transmembrane helix</keyword>
<comment type="similarity">
    <text evidence="2 8">Belongs to the YscJ lipoprotein family.</text>
</comment>
<keyword evidence="6 8" id="KW-0998">Cell outer membrane</keyword>
<name>A0ABU5ASV6_9HYPH</name>
<gene>
    <name evidence="10" type="primary">sctJ</name>
    <name evidence="10" type="ORF">RFM23_22470</name>
</gene>
<dbReference type="NCBIfam" id="TIGR02544">
    <property type="entry name" value="III_secr_YscJ"/>
    <property type="match status" value="1"/>
</dbReference>
<dbReference type="Proteomes" id="UP001276564">
    <property type="component" value="Unassembled WGS sequence"/>
</dbReference>
<keyword evidence="7 8" id="KW-0449">Lipoprotein</keyword>
<dbReference type="EMBL" id="JAVIIP010000013">
    <property type="protein sequence ID" value="MDX8540389.1"/>
    <property type="molecule type" value="Genomic_DNA"/>
</dbReference>
<dbReference type="InterPro" id="IPR043427">
    <property type="entry name" value="YscJ/FliF"/>
</dbReference>
<keyword evidence="3 8" id="KW-0732">Signal</keyword>